<dbReference type="OrthoDB" id="5173234at2"/>
<dbReference type="EMBL" id="WTYQ01000003">
    <property type="protein sequence ID" value="MXP26231.1"/>
    <property type="molecule type" value="Genomic_DNA"/>
</dbReference>
<dbReference type="AlphaFoldDB" id="A0A845AB50"/>
<evidence type="ECO:0008006" key="3">
    <source>
        <dbReference type="Google" id="ProtNLM"/>
    </source>
</evidence>
<evidence type="ECO:0000313" key="1">
    <source>
        <dbReference type="EMBL" id="MXP26231.1"/>
    </source>
</evidence>
<reference evidence="1 2" key="1">
    <citation type="submission" date="2019-12" db="EMBL/GenBank/DDBJ databases">
        <title>Genomic-based taxomic classification of the family Erythrobacteraceae.</title>
        <authorList>
            <person name="Xu L."/>
        </authorList>
    </citation>
    <scope>NUCLEOTIDE SEQUENCE [LARGE SCALE GENOMIC DNA]</scope>
    <source>
        <strain evidence="1 2">DSM 18604</strain>
    </source>
</reference>
<dbReference type="Proteomes" id="UP000460561">
    <property type="component" value="Unassembled WGS sequence"/>
</dbReference>
<dbReference type="PANTHER" id="PTHR34598">
    <property type="entry name" value="BLL6449 PROTEIN"/>
    <property type="match status" value="1"/>
</dbReference>
<keyword evidence="2" id="KW-1185">Reference proteome</keyword>
<comment type="caution">
    <text evidence="1">The sequence shown here is derived from an EMBL/GenBank/DDBJ whole genome shotgun (WGS) entry which is preliminary data.</text>
</comment>
<organism evidence="1 2">
    <name type="scientific">Altericroceibacterium indicum</name>
    <dbReference type="NCBI Taxonomy" id="374177"/>
    <lineage>
        <taxon>Bacteria</taxon>
        <taxon>Pseudomonadati</taxon>
        <taxon>Pseudomonadota</taxon>
        <taxon>Alphaproteobacteria</taxon>
        <taxon>Sphingomonadales</taxon>
        <taxon>Erythrobacteraceae</taxon>
        <taxon>Altericroceibacterium</taxon>
    </lineage>
</organism>
<sequence>MSATMAHPRTVEGTVFYARDTGRVETFHANDLSLDTVQKDAHTVPIIDARTLAQAPQLDVNGFELFTMLTAVTDWRDAERASAIHPDEIAAFVKRITGADEVLVAGPPILRWGERSPEAGTRHNSYAARLVHSDSYFSAAEQQSTDSNPHPDRTVKRCAHHNIWRAFSGPPIDVPLTICDATTVKDEDVIEASAAFDVDGKVTWRLPSMNFIYSPRHRWYFFSDMTPDDVLVFKRWDTDSAVARYVPHTAFTDPSVGSDSEPRASVEMRTLAYWYE</sequence>
<name>A0A845AB50_9SPHN</name>
<accession>A0A845AB50</accession>
<dbReference type="PANTHER" id="PTHR34598:SF3">
    <property type="entry name" value="OXIDOREDUCTASE AN1597"/>
    <property type="match status" value="1"/>
</dbReference>
<dbReference type="InterPro" id="IPR044053">
    <property type="entry name" value="AsaB-like"/>
</dbReference>
<protein>
    <recommendedName>
        <fullName evidence="3">Methyltransferase</fullName>
    </recommendedName>
</protein>
<dbReference type="NCBIfam" id="NF041278">
    <property type="entry name" value="CmcJ_NvfI_EfuI"/>
    <property type="match status" value="1"/>
</dbReference>
<proteinExistence type="predicted"/>
<dbReference type="GO" id="GO:0016491">
    <property type="term" value="F:oxidoreductase activity"/>
    <property type="evidence" value="ECO:0007669"/>
    <property type="project" value="InterPro"/>
</dbReference>
<evidence type="ECO:0000313" key="2">
    <source>
        <dbReference type="Proteomes" id="UP000460561"/>
    </source>
</evidence>
<gene>
    <name evidence="1" type="ORF">GRI39_09305</name>
</gene>
<dbReference type="RefSeq" id="WP_160739435.1">
    <property type="nucleotide sequence ID" value="NZ_WTYQ01000003.1"/>
</dbReference>